<dbReference type="Proteomes" id="UP000269396">
    <property type="component" value="Unassembled WGS sequence"/>
</dbReference>
<name>A0A3P8G0S3_9TREM</name>
<accession>A0A3P8G0S3</accession>
<sequence>MLREAYEFHTSTESSDQKPNKQKCGDFTYQLECSRALLHLESLELVSEQASNQLHTRLDSLTMDTTDNDNLLEAIWTNLNLDEVENDDNDDEYDVDNHDLSTAANRISPTYNSYASIMKKFKTKLPNDYNLDKDDESDQQLPENLSSRTVQLWCKITETSDCLNSIYPNGRFLEILFNRVITNILNGKDFYSIYTSTKTSVSEDHATFMKNVTEDYIGFSTGFHSEPHLIASQTTELHSF</sequence>
<organism evidence="2 3">
    <name type="scientific">Schistosoma mattheei</name>
    <dbReference type="NCBI Taxonomy" id="31246"/>
    <lineage>
        <taxon>Eukaryota</taxon>
        <taxon>Metazoa</taxon>
        <taxon>Spiralia</taxon>
        <taxon>Lophotrochozoa</taxon>
        <taxon>Platyhelminthes</taxon>
        <taxon>Trematoda</taxon>
        <taxon>Digenea</taxon>
        <taxon>Strigeidida</taxon>
        <taxon>Schistosomatoidea</taxon>
        <taxon>Schistosomatidae</taxon>
        <taxon>Schistosoma</taxon>
    </lineage>
</organism>
<evidence type="ECO:0000313" key="3">
    <source>
        <dbReference type="Proteomes" id="UP000269396"/>
    </source>
</evidence>
<evidence type="ECO:0000313" key="2">
    <source>
        <dbReference type="EMBL" id="VDP75961.1"/>
    </source>
</evidence>
<dbReference type="EMBL" id="UZAL01039747">
    <property type="protein sequence ID" value="VDP75961.1"/>
    <property type="molecule type" value="Genomic_DNA"/>
</dbReference>
<reference evidence="2 3" key="1">
    <citation type="submission" date="2018-11" db="EMBL/GenBank/DDBJ databases">
        <authorList>
            <consortium name="Pathogen Informatics"/>
        </authorList>
    </citation>
    <scope>NUCLEOTIDE SEQUENCE [LARGE SCALE GENOMIC DNA]</scope>
    <source>
        <strain>Denwood</strain>
        <strain evidence="3">Zambia</strain>
    </source>
</reference>
<gene>
    <name evidence="2" type="ORF">SMTD_LOCUS18031</name>
</gene>
<keyword evidence="3" id="KW-1185">Reference proteome</keyword>
<protein>
    <submittedName>
        <fullName evidence="2">Uncharacterized protein</fullName>
    </submittedName>
</protein>
<proteinExistence type="predicted"/>
<evidence type="ECO:0000256" key="1">
    <source>
        <dbReference type="SAM" id="MobiDB-lite"/>
    </source>
</evidence>
<dbReference type="AlphaFoldDB" id="A0A3P8G0S3"/>
<feature type="region of interest" description="Disordered" evidence="1">
    <location>
        <begin position="1"/>
        <end position="22"/>
    </location>
</feature>